<keyword evidence="1" id="KW-0732">Signal</keyword>
<protein>
    <recommendedName>
        <fullName evidence="4">DUF19 domain-containing protein</fullName>
    </recommendedName>
</protein>
<dbReference type="EMBL" id="CANHGI010000002">
    <property type="protein sequence ID" value="CAI5442322.1"/>
    <property type="molecule type" value="Genomic_DNA"/>
</dbReference>
<feature type="signal peptide" evidence="1">
    <location>
        <begin position="1"/>
        <end position="16"/>
    </location>
</feature>
<evidence type="ECO:0000256" key="1">
    <source>
        <dbReference type="SAM" id="SignalP"/>
    </source>
</evidence>
<sequence length="192" mass="22823">MIWILLLFILLNFTESEIIRQCNCKKYENCLNAEEEPSVKKCLKTCDSIYPSSNVVPCLTSFTDEMEELKDCPYSAKNGIKGCSNRNRNILRRRSVGEFRDFMIHAMEVNLKDFDESRRFKNQKAAKQAECVFECIYPGRNSCTQKLECDLFLPPEEEYFYQFYRFMYKCLSRLFVTDSSLIQRDNKTRKRH</sequence>
<feature type="chain" id="PRO_5040284736" description="DUF19 domain-containing protein" evidence="1">
    <location>
        <begin position="17"/>
        <end position="192"/>
    </location>
</feature>
<keyword evidence="3" id="KW-1185">Reference proteome</keyword>
<evidence type="ECO:0008006" key="4">
    <source>
        <dbReference type="Google" id="ProtNLM"/>
    </source>
</evidence>
<evidence type="ECO:0000313" key="2">
    <source>
        <dbReference type="EMBL" id="CAI5442322.1"/>
    </source>
</evidence>
<gene>
    <name evidence="2" type="ORF">CAMP_LOCUS4959</name>
</gene>
<comment type="caution">
    <text evidence="2">The sequence shown here is derived from an EMBL/GenBank/DDBJ whole genome shotgun (WGS) entry which is preliminary data.</text>
</comment>
<dbReference type="Proteomes" id="UP001152747">
    <property type="component" value="Unassembled WGS sequence"/>
</dbReference>
<accession>A0A9P1IAF8</accession>
<organism evidence="2 3">
    <name type="scientific">Caenorhabditis angaria</name>
    <dbReference type="NCBI Taxonomy" id="860376"/>
    <lineage>
        <taxon>Eukaryota</taxon>
        <taxon>Metazoa</taxon>
        <taxon>Ecdysozoa</taxon>
        <taxon>Nematoda</taxon>
        <taxon>Chromadorea</taxon>
        <taxon>Rhabditida</taxon>
        <taxon>Rhabditina</taxon>
        <taxon>Rhabditomorpha</taxon>
        <taxon>Rhabditoidea</taxon>
        <taxon>Rhabditidae</taxon>
        <taxon>Peloderinae</taxon>
        <taxon>Caenorhabditis</taxon>
    </lineage>
</organism>
<dbReference type="PANTHER" id="PTHR34401">
    <property type="entry name" value="PROTEIN CBG12388-RELATED"/>
    <property type="match status" value="1"/>
</dbReference>
<dbReference type="OrthoDB" id="5772279at2759"/>
<proteinExistence type="predicted"/>
<dbReference type="AlphaFoldDB" id="A0A9P1IAF8"/>
<dbReference type="PANTHER" id="PTHR34401:SF4">
    <property type="entry name" value="DB DOMAIN-CONTAINING PROTEIN"/>
    <property type="match status" value="1"/>
</dbReference>
<reference evidence="2" key="1">
    <citation type="submission" date="2022-11" db="EMBL/GenBank/DDBJ databases">
        <authorList>
            <person name="Kikuchi T."/>
        </authorList>
    </citation>
    <scope>NUCLEOTIDE SEQUENCE</scope>
    <source>
        <strain evidence="2">PS1010</strain>
    </source>
</reference>
<evidence type="ECO:0000313" key="3">
    <source>
        <dbReference type="Proteomes" id="UP001152747"/>
    </source>
</evidence>
<name>A0A9P1IAF8_9PELO</name>